<keyword evidence="5" id="KW-1185">Reference proteome</keyword>
<accession>R7U5V2</accession>
<evidence type="ECO:0000256" key="2">
    <source>
        <dbReference type="SAM" id="Phobius"/>
    </source>
</evidence>
<reference evidence="5" key="1">
    <citation type="submission" date="2012-12" db="EMBL/GenBank/DDBJ databases">
        <authorList>
            <person name="Hellsten U."/>
            <person name="Grimwood J."/>
            <person name="Chapman J.A."/>
            <person name="Shapiro H."/>
            <person name="Aerts A."/>
            <person name="Otillar R.P."/>
            <person name="Terry A.Y."/>
            <person name="Boore J.L."/>
            <person name="Simakov O."/>
            <person name="Marletaz F."/>
            <person name="Cho S.-J."/>
            <person name="Edsinger-Gonzales E."/>
            <person name="Havlak P."/>
            <person name="Kuo D.-H."/>
            <person name="Larsson T."/>
            <person name="Lv J."/>
            <person name="Arendt D."/>
            <person name="Savage R."/>
            <person name="Osoegawa K."/>
            <person name="de Jong P."/>
            <person name="Lindberg D.R."/>
            <person name="Seaver E.C."/>
            <person name="Weisblat D.A."/>
            <person name="Putnam N.H."/>
            <person name="Grigoriev I.V."/>
            <person name="Rokhsar D.S."/>
        </authorList>
    </citation>
    <scope>NUCLEOTIDE SEQUENCE</scope>
    <source>
        <strain evidence="5">I ESC-2004</strain>
    </source>
</reference>
<evidence type="ECO:0000313" key="5">
    <source>
        <dbReference type="Proteomes" id="UP000014760"/>
    </source>
</evidence>
<evidence type="ECO:0000313" key="4">
    <source>
        <dbReference type="EnsemblMetazoa" id="CapteP225328"/>
    </source>
</evidence>
<reference evidence="4" key="3">
    <citation type="submission" date="2015-06" db="UniProtKB">
        <authorList>
            <consortium name="EnsemblMetazoa"/>
        </authorList>
    </citation>
    <scope>IDENTIFICATION</scope>
</reference>
<dbReference type="AlphaFoldDB" id="R7U5V2"/>
<reference evidence="3 5" key="2">
    <citation type="journal article" date="2013" name="Nature">
        <title>Insights into bilaterian evolution from three spiralian genomes.</title>
        <authorList>
            <person name="Simakov O."/>
            <person name="Marletaz F."/>
            <person name="Cho S.J."/>
            <person name="Edsinger-Gonzales E."/>
            <person name="Havlak P."/>
            <person name="Hellsten U."/>
            <person name="Kuo D.H."/>
            <person name="Larsson T."/>
            <person name="Lv J."/>
            <person name="Arendt D."/>
            <person name="Savage R."/>
            <person name="Osoegawa K."/>
            <person name="de Jong P."/>
            <person name="Grimwood J."/>
            <person name="Chapman J.A."/>
            <person name="Shapiro H."/>
            <person name="Aerts A."/>
            <person name="Otillar R.P."/>
            <person name="Terry A.Y."/>
            <person name="Boore J.L."/>
            <person name="Grigoriev I.V."/>
            <person name="Lindberg D.R."/>
            <person name="Seaver E.C."/>
            <person name="Weisblat D.A."/>
            <person name="Putnam N.H."/>
            <person name="Rokhsar D.S."/>
        </authorList>
    </citation>
    <scope>NUCLEOTIDE SEQUENCE</scope>
    <source>
        <strain evidence="3 5">I ESC-2004</strain>
    </source>
</reference>
<dbReference type="HOGENOM" id="CLU_809513_0_0_1"/>
<name>R7U5V2_CAPTE</name>
<evidence type="ECO:0000313" key="3">
    <source>
        <dbReference type="EMBL" id="ELT98535.1"/>
    </source>
</evidence>
<proteinExistence type="predicted"/>
<dbReference type="EMBL" id="AMQN01010439">
    <property type="status" value="NOT_ANNOTATED_CDS"/>
    <property type="molecule type" value="Genomic_DNA"/>
</dbReference>
<dbReference type="Proteomes" id="UP000014760">
    <property type="component" value="Unassembled WGS sequence"/>
</dbReference>
<gene>
    <name evidence="3" type="ORF">CAPTEDRAFT_225328</name>
</gene>
<dbReference type="EMBL" id="KB307841">
    <property type="protein sequence ID" value="ELT98535.1"/>
    <property type="molecule type" value="Genomic_DNA"/>
</dbReference>
<sequence>MTLIMEHSLSAYVQSGSACVAKGFVQSGFLSEAEPQPEHCLKFPIQLWLLFQVSGVHWMVPLDKKAGKMHIEFKTLDIYEATLYVALHWTFVTKKNRSARLILGSFRSLTGWSNGRSTYHFPCRFFGLLDPNLEQITHFCQDIVTIYRIKSHLQAFAGTEMHTVHAYCTYSSCTSYSWYGLWYVWLIVVSVLISCCSGCAAYWRRKRMLEQMQQNAVFLAPGQMPGQCTQVTTDMAMPPAYGAPGPQGVPNVAYNLAYQHGQEEKKDAAPPPSYEEAASPPANPPAANPPANYPANIPPPYAPSGADFQPQNVVPPYPQTNSSMSPMQHTPNTAANDAAASNL</sequence>
<dbReference type="EnsemblMetazoa" id="CapteT225328">
    <property type="protein sequence ID" value="CapteP225328"/>
    <property type="gene ID" value="CapteG225328"/>
</dbReference>
<feature type="compositionally biased region" description="Pro residues" evidence="1">
    <location>
        <begin position="281"/>
        <end position="302"/>
    </location>
</feature>
<protein>
    <submittedName>
        <fullName evidence="3 4">Uncharacterized protein</fullName>
    </submittedName>
</protein>
<feature type="region of interest" description="Disordered" evidence="1">
    <location>
        <begin position="261"/>
        <end position="343"/>
    </location>
</feature>
<organism evidence="3">
    <name type="scientific">Capitella teleta</name>
    <name type="common">Polychaete worm</name>
    <dbReference type="NCBI Taxonomy" id="283909"/>
    <lineage>
        <taxon>Eukaryota</taxon>
        <taxon>Metazoa</taxon>
        <taxon>Spiralia</taxon>
        <taxon>Lophotrochozoa</taxon>
        <taxon>Annelida</taxon>
        <taxon>Polychaeta</taxon>
        <taxon>Sedentaria</taxon>
        <taxon>Scolecida</taxon>
        <taxon>Capitellidae</taxon>
        <taxon>Capitella</taxon>
    </lineage>
</organism>
<evidence type="ECO:0000256" key="1">
    <source>
        <dbReference type="SAM" id="MobiDB-lite"/>
    </source>
</evidence>
<feature type="transmembrane region" description="Helical" evidence="2">
    <location>
        <begin position="182"/>
        <end position="203"/>
    </location>
</feature>
<keyword evidence="2" id="KW-1133">Transmembrane helix</keyword>
<feature type="compositionally biased region" description="Polar residues" evidence="1">
    <location>
        <begin position="319"/>
        <end position="343"/>
    </location>
</feature>
<keyword evidence="2" id="KW-0812">Transmembrane</keyword>
<keyword evidence="2" id="KW-0472">Membrane</keyword>